<proteinExistence type="predicted"/>
<dbReference type="Proteomes" id="UP000014634">
    <property type="component" value="Unassembled WGS sequence"/>
</dbReference>
<organism evidence="1 2">
    <name type="scientific">Treponema medium ATCC 700293</name>
    <dbReference type="NCBI Taxonomy" id="1125700"/>
    <lineage>
        <taxon>Bacteria</taxon>
        <taxon>Pseudomonadati</taxon>
        <taxon>Spirochaetota</taxon>
        <taxon>Spirochaetia</taxon>
        <taxon>Spirochaetales</taxon>
        <taxon>Treponemataceae</taxon>
        <taxon>Treponema</taxon>
    </lineage>
</organism>
<evidence type="ECO:0000313" key="2">
    <source>
        <dbReference type="Proteomes" id="UP000014634"/>
    </source>
</evidence>
<name>A0AA87NRT7_TREMD</name>
<dbReference type="RefSeq" id="WP_016522265.1">
    <property type="nucleotide sequence ID" value="NZ_KE332517.1"/>
</dbReference>
<comment type="caution">
    <text evidence="1">The sequence shown here is derived from an EMBL/GenBank/DDBJ whole genome shotgun (WGS) entry which is preliminary data.</text>
</comment>
<protein>
    <submittedName>
        <fullName evidence="1">Uncharacterized protein</fullName>
    </submittedName>
</protein>
<dbReference type="AlphaFoldDB" id="A0AA87NRT7"/>
<gene>
    <name evidence="1" type="ORF">HMPREF9195_00267</name>
</gene>
<dbReference type="EMBL" id="ATFE01000003">
    <property type="protein sequence ID" value="EPF29566.1"/>
    <property type="molecule type" value="Genomic_DNA"/>
</dbReference>
<evidence type="ECO:0000313" key="1">
    <source>
        <dbReference type="EMBL" id="EPF29566.1"/>
    </source>
</evidence>
<sequence length="146" mass="16994">MKGLMKKIPDECCEYYGNDKILVCQENKRKFVMHNNSGRNLLKIRVDGCLITSGTRCDFAVDDNSTDVYLIELKGKDLRKACIQLKNSYKYFKKNFSYKTIHCRVVLSKISSPAVASCELKEMLKMVKEEKISFKYKNDRLDEILE</sequence>
<reference evidence="1 2" key="1">
    <citation type="submission" date="2013-04" db="EMBL/GenBank/DDBJ databases">
        <title>The Genome Sequence of Treponema medium ATCC 700293.</title>
        <authorList>
            <consortium name="The Broad Institute Genomics Platform"/>
            <person name="Earl A."/>
            <person name="Ward D."/>
            <person name="Feldgarden M."/>
            <person name="Gevers D."/>
            <person name="Leonetti C."/>
            <person name="Blanton J.M."/>
            <person name="Dewhirst F.E."/>
            <person name="Izard J."/>
            <person name="Walker B."/>
            <person name="Young S."/>
            <person name="Zeng Q."/>
            <person name="Gargeya S."/>
            <person name="Fitzgerald M."/>
            <person name="Haas B."/>
            <person name="Abouelleil A."/>
            <person name="Allen A.W."/>
            <person name="Alvarado L."/>
            <person name="Arachchi H.M."/>
            <person name="Berlin A.M."/>
            <person name="Chapman S.B."/>
            <person name="Gainer-Dewar J."/>
            <person name="Goldberg J."/>
            <person name="Griggs A."/>
            <person name="Gujja S."/>
            <person name="Hansen M."/>
            <person name="Howarth C."/>
            <person name="Imamovic A."/>
            <person name="Ireland A."/>
            <person name="Larimer J."/>
            <person name="McCowan C."/>
            <person name="Murphy C."/>
            <person name="Pearson M."/>
            <person name="Poon T.W."/>
            <person name="Priest M."/>
            <person name="Roberts A."/>
            <person name="Saif S."/>
            <person name="Shea T."/>
            <person name="Sisk P."/>
            <person name="Sykes S."/>
            <person name="Wortman J."/>
            <person name="Nusbaum C."/>
            <person name="Birren B."/>
        </authorList>
    </citation>
    <scope>NUCLEOTIDE SEQUENCE [LARGE SCALE GENOMIC DNA]</scope>
    <source>
        <strain evidence="1 2">ATCC 700293</strain>
    </source>
</reference>
<accession>A0AA87NRT7</accession>